<accession>A0ABR1W596</accession>
<feature type="domain" description="Zn(2)-C6 fungal-type" evidence="7">
    <location>
        <begin position="67"/>
        <end position="97"/>
    </location>
</feature>
<feature type="region of interest" description="Disordered" evidence="6">
    <location>
        <begin position="187"/>
        <end position="212"/>
    </location>
</feature>
<feature type="region of interest" description="Disordered" evidence="6">
    <location>
        <begin position="106"/>
        <end position="152"/>
    </location>
</feature>
<organism evidence="8 9">
    <name type="scientific">Apiospora saccharicola</name>
    <dbReference type="NCBI Taxonomy" id="335842"/>
    <lineage>
        <taxon>Eukaryota</taxon>
        <taxon>Fungi</taxon>
        <taxon>Dikarya</taxon>
        <taxon>Ascomycota</taxon>
        <taxon>Pezizomycotina</taxon>
        <taxon>Sordariomycetes</taxon>
        <taxon>Xylariomycetidae</taxon>
        <taxon>Amphisphaeriales</taxon>
        <taxon>Apiosporaceae</taxon>
        <taxon>Apiospora</taxon>
    </lineage>
</organism>
<evidence type="ECO:0000256" key="3">
    <source>
        <dbReference type="ARBA" id="ARBA00023015"/>
    </source>
</evidence>
<feature type="compositionally biased region" description="Polar residues" evidence="6">
    <location>
        <begin position="686"/>
        <end position="698"/>
    </location>
</feature>
<keyword evidence="2" id="KW-0479">Metal-binding</keyword>
<name>A0ABR1W596_9PEZI</name>
<dbReference type="PANTHER" id="PTHR47338">
    <property type="entry name" value="ZN(II)2CYS6 TRANSCRIPTION FACTOR (EUROFUNG)-RELATED"/>
    <property type="match status" value="1"/>
</dbReference>
<feature type="compositionally biased region" description="Low complexity" evidence="6">
    <location>
        <begin position="187"/>
        <end position="197"/>
    </location>
</feature>
<dbReference type="Pfam" id="PF04082">
    <property type="entry name" value="Fungal_trans"/>
    <property type="match status" value="1"/>
</dbReference>
<dbReference type="CDD" id="cd12148">
    <property type="entry name" value="fungal_TF_MHR"/>
    <property type="match status" value="1"/>
</dbReference>
<evidence type="ECO:0000256" key="1">
    <source>
        <dbReference type="ARBA" id="ARBA00004123"/>
    </source>
</evidence>
<keyword evidence="9" id="KW-1185">Reference proteome</keyword>
<evidence type="ECO:0000256" key="5">
    <source>
        <dbReference type="ARBA" id="ARBA00023242"/>
    </source>
</evidence>
<dbReference type="SUPFAM" id="SSF57701">
    <property type="entry name" value="Zn2/Cys6 DNA-binding domain"/>
    <property type="match status" value="2"/>
</dbReference>
<dbReference type="CDD" id="cd00067">
    <property type="entry name" value="GAL4"/>
    <property type="match status" value="2"/>
</dbReference>
<comment type="subcellular location">
    <subcellularLocation>
        <location evidence="1">Nucleus</location>
    </subcellularLocation>
</comment>
<evidence type="ECO:0000313" key="8">
    <source>
        <dbReference type="EMBL" id="KAK8078623.1"/>
    </source>
</evidence>
<evidence type="ECO:0000259" key="7">
    <source>
        <dbReference type="PROSITE" id="PS50048"/>
    </source>
</evidence>
<keyword evidence="5" id="KW-0539">Nucleus</keyword>
<comment type="caution">
    <text evidence="8">The sequence shown here is derived from an EMBL/GenBank/DDBJ whole genome shotgun (WGS) entry which is preliminary data.</text>
</comment>
<sequence length="793" mass="86802">MPPPRSAGTCVQCRTRKVRCSGGAPCCSNCERLEYACSFAVAQSQRGDDDGGISSSLKLEKRRRPLACVACRSTKSKCTGERPSCEPCRSRSKECVYPGSKRRKSYVGSEQMGAPGGESDAPRQAPRIPPPKPGWSDRVPLQYSPQTPLDRIPESVVTSSELYAESCSTEAISPSVGSFPGDYDAASAAGEGPAAESFQGSASNFGVGSPGQPTKNDFPKVHEQLQIIHDYFRHIYSHPGSAFLSEFSVTKRCLEGTMDEALLLALCAYTASILKYPRYYPSHSASWVQKAEDLLWSSMESPTVFRTQALLLAVLCRVETGTFRRGYMLLSMASRSASAMRLQYERLDLDHHSQEVRRRLTWSIMLIDNYFSVGLPESGTCPPDFIYLKMPCPEEDFHGDGTAGPAPASLDGVSEGGLLQLYIRLSIIRRDILRLTRNLSLQANVMPQITGLVEGMLKSLKLAEPPLYSVEGLQRYAKSRWFVRYTAVQIGWHQSHCDIYRIFLSGYREAAPDDVIRACPSHYVAQAAISCSRHARAVIDIIHAVRDLRLPLVFPPRDICIGGYHASRLLLFLSRSELIPPDQNMTPQTATKLAKETLAILQPLFGSSAMLGKTVQELDRIISAHVSGAPVYPGEVSERDSERTQGGSRPRYATTIQMHTSLGVHSAFRQAQFHEDDEDARGNGTGQANNTHSESDSSATAITTTTAEQPKVVPSAHPGSQGILSFEHNRDETDLRTARDQSAFAAAGDGSGEMASSFGISPESMDLSSLNLNIWSARGWQHDFSPGSSHDCI</sequence>
<dbReference type="Gene3D" id="4.10.240.10">
    <property type="entry name" value="Zn(2)-C6 fungal-type DNA-binding domain"/>
    <property type="match status" value="2"/>
</dbReference>
<dbReference type="Pfam" id="PF00172">
    <property type="entry name" value="Zn_clus"/>
    <property type="match status" value="2"/>
</dbReference>
<protein>
    <recommendedName>
        <fullName evidence="7">Zn(2)-C6 fungal-type domain-containing protein</fullName>
    </recommendedName>
</protein>
<evidence type="ECO:0000256" key="2">
    <source>
        <dbReference type="ARBA" id="ARBA00022723"/>
    </source>
</evidence>
<keyword evidence="4" id="KW-0804">Transcription</keyword>
<evidence type="ECO:0000256" key="6">
    <source>
        <dbReference type="SAM" id="MobiDB-lite"/>
    </source>
</evidence>
<dbReference type="PROSITE" id="PS00463">
    <property type="entry name" value="ZN2_CY6_FUNGAL_1"/>
    <property type="match status" value="2"/>
</dbReference>
<feature type="compositionally biased region" description="Polar residues" evidence="6">
    <location>
        <begin position="198"/>
        <end position="212"/>
    </location>
</feature>
<dbReference type="PANTHER" id="PTHR47338:SF7">
    <property type="entry name" value="ZN(II)2CYS6 TRANSCRIPTION FACTOR (EUROFUNG)"/>
    <property type="match status" value="1"/>
</dbReference>
<feature type="domain" description="Zn(2)-C6 fungal-type" evidence="7">
    <location>
        <begin position="9"/>
        <end position="39"/>
    </location>
</feature>
<dbReference type="InterPro" id="IPR001138">
    <property type="entry name" value="Zn2Cys6_DnaBD"/>
</dbReference>
<evidence type="ECO:0000313" key="9">
    <source>
        <dbReference type="Proteomes" id="UP001446871"/>
    </source>
</evidence>
<dbReference type="SMART" id="SM00066">
    <property type="entry name" value="GAL4"/>
    <property type="match status" value="2"/>
</dbReference>
<dbReference type="InterPro" id="IPR007219">
    <property type="entry name" value="XnlR_reg_dom"/>
</dbReference>
<reference evidence="8 9" key="1">
    <citation type="submission" date="2023-01" db="EMBL/GenBank/DDBJ databases">
        <title>Analysis of 21 Apiospora genomes using comparative genomics revels a genus with tremendous synthesis potential of carbohydrate active enzymes and secondary metabolites.</title>
        <authorList>
            <person name="Sorensen T."/>
        </authorList>
    </citation>
    <scope>NUCLEOTIDE SEQUENCE [LARGE SCALE GENOMIC DNA]</scope>
    <source>
        <strain evidence="8 9">CBS 83171</strain>
    </source>
</reference>
<proteinExistence type="predicted"/>
<dbReference type="PROSITE" id="PS50048">
    <property type="entry name" value="ZN2_CY6_FUNGAL_2"/>
    <property type="match status" value="2"/>
</dbReference>
<feature type="region of interest" description="Disordered" evidence="6">
    <location>
        <begin position="677"/>
        <end position="701"/>
    </location>
</feature>
<gene>
    <name evidence="8" type="ORF">PG996_004793</name>
</gene>
<dbReference type="InterPro" id="IPR050815">
    <property type="entry name" value="TF_fung"/>
</dbReference>
<dbReference type="InterPro" id="IPR036864">
    <property type="entry name" value="Zn2-C6_fun-type_DNA-bd_sf"/>
</dbReference>
<keyword evidence="3" id="KW-0805">Transcription regulation</keyword>
<feature type="region of interest" description="Disordered" evidence="6">
    <location>
        <begin position="630"/>
        <end position="650"/>
    </location>
</feature>
<dbReference type="Proteomes" id="UP001446871">
    <property type="component" value="Unassembled WGS sequence"/>
</dbReference>
<dbReference type="EMBL" id="JAQQWM010000002">
    <property type="protein sequence ID" value="KAK8078623.1"/>
    <property type="molecule type" value="Genomic_DNA"/>
</dbReference>
<evidence type="ECO:0000256" key="4">
    <source>
        <dbReference type="ARBA" id="ARBA00023163"/>
    </source>
</evidence>